<sequence>MQSVHRQFGKLMKRSADESQVSVLLKDFDQADKLLTRIIDSTKAWRDAWSAILTYQSRLVHEFECLYAPIIGSSDPASNRPGVPTPPETLARTNKLYEEYEDLRRDLLDEVNAVDDRMIRPAQQAKDLLAPMKKTIKKREDKKLDFEHFQGRVDNSRKKTKRSDRDNAVLAKAEMDLAKAKEEYNAADEHLRQHLPQLITAIFSILPHLLAAQIEIQNTLLGHYYTVLHNYCEQEHFPSLSPPMEQVIQSWEADFLPIQQEAESLGCIANGKAVRQPMSGGDRRNGGRTNGHSARHPSSQRQVSGSSPGRSLPPPAPVLETKPRLSGDLRTPSPHASPRIPTPISNVSVVSESSFSSASSSLNVPDSYSSPLPGGYSPAGPRSDHFSRERQQTSFTAATSLPGSGSGGITSSDRLDLLETKKKKPPPPPPPRPNPAAPQAIYVTALYDFGGQGPGDLAFREGDRIRVLKKTDSTDDWWEGELRGVRGSFPANYCQ</sequence>
<dbReference type="PANTHER" id="PTHR47174">
    <property type="entry name" value="BRIDGING INTEGRATOR 3"/>
    <property type="match status" value="1"/>
</dbReference>
<dbReference type="GO" id="GO:0043332">
    <property type="term" value="C:mating projection tip"/>
    <property type="evidence" value="ECO:0007669"/>
    <property type="project" value="TreeGrafter"/>
</dbReference>
<proteinExistence type="predicted"/>
<dbReference type="PROSITE" id="PS51021">
    <property type="entry name" value="BAR"/>
    <property type="match status" value="1"/>
</dbReference>
<evidence type="ECO:0000256" key="3">
    <source>
        <dbReference type="SAM" id="Coils"/>
    </source>
</evidence>
<dbReference type="InterPro" id="IPR036028">
    <property type="entry name" value="SH3-like_dom_sf"/>
</dbReference>
<dbReference type="GO" id="GO:1990528">
    <property type="term" value="C:Rvs161p-Rvs167p complex"/>
    <property type="evidence" value="ECO:0007669"/>
    <property type="project" value="TreeGrafter"/>
</dbReference>
<evidence type="ECO:0000259" key="5">
    <source>
        <dbReference type="PROSITE" id="PS50002"/>
    </source>
</evidence>
<dbReference type="AlphaFoldDB" id="A0A0F4YHP6"/>
<feature type="coiled-coil region" evidence="3">
    <location>
        <begin position="163"/>
        <end position="190"/>
    </location>
</feature>
<keyword evidence="8" id="KW-1185">Reference proteome</keyword>
<dbReference type="InterPro" id="IPR046982">
    <property type="entry name" value="BIN3/RVS161-like"/>
</dbReference>
<dbReference type="InterPro" id="IPR004148">
    <property type="entry name" value="BAR_dom"/>
</dbReference>
<dbReference type="RefSeq" id="XP_013324336.1">
    <property type="nucleotide sequence ID" value="XM_013468882.1"/>
</dbReference>
<reference evidence="7 8" key="1">
    <citation type="submission" date="2015-04" db="EMBL/GenBank/DDBJ databases">
        <authorList>
            <person name="Heijne W.H."/>
            <person name="Fedorova N.D."/>
            <person name="Nierman W.C."/>
            <person name="Vollebregt A.W."/>
            <person name="Zhao Z."/>
            <person name="Wu L."/>
            <person name="Kumar M."/>
            <person name="Stam H."/>
            <person name="van den Berg M.A."/>
            <person name="Pel H.J."/>
        </authorList>
    </citation>
    <scope>NUCLEOTIDE SEQUENCE [LARGE SCALE GENOMIC DNA]</scope>
    <source>
        <strain evidence="7 8">CBS 393.64</strain>
    </source>
</reference>
<evidence type="ECO:0000313" key="7">
    <source>
        <dbReference type="EMBL" id="KKA17724.1"/>
    </source>
</evidence>
<dbReference type="PROSITE" id="PS50002">
    <property type="entry name" value="SH3"/>
    <property type="match status" value="1"/>
</dbReference>
<dbReference type="SMART" id="SM00326">
    <property type="entry name" value="SH3"/>
    <property type="match status" value="1"/>
</dbReference>
<feature type="compositionally biased region" description="Basic and acidic residues" evidence="4">
    <location>
        <begin position="382"/>
        <end position="391"/>
    </location>
</feature>
<feature type="region of interest" description="Disordered" evidence="4">
    <location>
        <begin position="357"/>
        <end position="412"/>
    </location>
</feature>
<evidence type="ECO:0000256" key="1">
    <source>
        <dbReference type="ARBA" id="ARBA00022443"/>
    </source>
</evidence>
<protein>
    <submittedName>
        <fullName evidence="7">SH3 domain signaling protein</fullName>
    </submittedName>
</protein>
<comment type="caution">
    <text evidence="7">The sequence shown here is derived from an EMBL/GenBank/DDBJ whole genome shotgun (WGS) entry which is preliminary data.</text>
</comment>
<feature type="region of interest" description="Disordered" evidence="4">
    <location>
        <begin position="272"/>
        <end position="344"/>
    </location>
</feature>
<dbReference type="FunFam" id="2.30.30.40:FF:000100">
    <property type="entry name" value="SH3 domain-containing YSC84-like protein 1"/>
    <property type="match status" value="1"/>
</dbReference>
<dbReference type="GO" id="GO:0051666">
    <property type="term" value="P:actin cortical patch localization"/>
    <property type="evidence" value="ECO:0007669"/>
    <property type="project" value="InterPro"/>
</dbReference>
<dbReference type="EMBL" id="LASV01000571">
    <property type="protein sequence ID" value="KKA17724.1"/>
    <property type="molecule type" value="Genomic_DNA"/>
</dbReference>
<dbReference type="Gene3D" id="2.30.30.40">
    <property type="entry name" value="SH3 Domains"/>
    <property type="match status" value="1"/>
</dbReference>
<feature type="domain" description="BAR" evidence="6">
    <location>
        <begin position="6"/>
        <end position="253"/>
    </location>
</feature>
<feature type="compositionally biased region" description="Low complexity" evidence="4">
    <location>
        <begin position="357"/>
        <end position="381"/>
    </location>
</feature>
<dbReference type="SUPFAM" id="SSF103657">
    <property type="entry name" value="BAR/IMD domain-like"/>
    <property type="match status" value="1"/>
</dbReference>
<feature type="coiled-coil region" evidence="3">
    <location>
        <begin position="90"/>
        <end position="117"/>
    </location>
</feature>
<feature type="domain" description="SH3" evidence="5">
    <location>
        <begin position="438"/>
        <end position="495"/>
    </location>
</feature>
<dbReference type="PRINTS" id="PR00452">
    <property type="entry name" value="SH3DOMAIN"/>
</dbReference>
<keyword evidence="3" id="KW-0175">Coiled coil</keyword>
<gene>
    <name evidence="7" type="ORF">T310_8334</name>
</gene>
<accession>A0A0F4YHP6</accession>
<evidence type="ECO:0000259" key="6">
    <source>
        <dbReference type="PROSITE" id="PS51021"/>
    </source>
</evidence>
<evidence type="ECO:0000256" key="4">
    <source>
        <dbReference type="SAM" id="MobiDB-lite"/>
    </source>
</evidence>
<dbReference type="SUPFAM" id="SSF50044">
    <property type="entry name" value="SH3-domain"/>
    <property type="match status" value="1"/>
</dbReference>
<dbReference type="PANTHER" id="PTHR47174:SF2">
    <property type="entry name" value="SH3 DOMAIN SIGNALLING PROTEIN (AFU_ORTHOLOGUE AFUA_5G07670)"/>
    <property type="match status" value="1"/>
</dbReference>
<dbReference type="GO" id="GO:0008289">
    <property type="term" value="F:lipid binding"/>
    <property type="evidence" value="ECO:0007669"/>
    <property type="project" value="TreeGrafter"/>
</dbReference>
<dbReference type="GO" id="GO:0097320">
    <property type="term" value="P:plasma membrane tubulation"/>
    <property type="evidence" value="ECO:0007669"/>
    <property type="project" value="TreeGrafter"/>
</dbReference>
<feature type="compositionally biased region" description="Polar residues" evidence="4">
    <location>
        <begin position="392"/>
        <end position="403"/>
    </location>
</feature>
<dbReference type="GeneID" id="25320594"/>
<dbReference type="InterPro" id="IPR001452">
    <property type="entry name" value="SH3_domain"/>
</dbReference>
<dbReference type="Pfam" id="PF03114">
    <property type="entry name" value="BAR"/>
    <property type="match status" value="1"/>
</dbReference>
<organism evidence="7 8">
    <name type="scientific">Rasamsonia emersonii (strain ATCC 16479 / CBS 393.64 / IMI 116815)</name>
    <dbReference type="NCBI Taxonomy" id="1408163"/>
    <lineage>
        <taxon>Eukaryota</taxon>
        <taxon>Fungi</taxon>
        <taxon>Dikarya</taxon>
        <taxon>Ascomycota</taxon>
        <taxon>Pezizomycotina</taxon>
        <taxon>Eurotiomycetes</taxon>
        <taxon>Eurotiomycetidae</taxon>
        <taxon>Eurotiales</taxon>
        <taxon>Trichocomaceae</taxon>
        <taxon>Rasamsonia</taxon>
    </lineage>
</organism>
<dbReference type="GO" id="GO:0006897">
    <property type="term" value="P:endocytosis"/>
    <property type="evidence" value="ECO:0007669"/>
    <property type="project" value="InterPro"/>
</dbReference>
<dbReference type="Pfam" id="PF00018">
    <property type="entry name" value="SH3_1"/>
    <property type="match status" value="1"/>
</dbReference>
<evidence type="ECO:0000256" key="2">
    <source>
        <dbReference type="PROSITE-ProRule" id="PRU00192"/>
    </source>
</evidence>
<dbReference type="GO" id="GO:0031097">
    <property type="term" value="C:medial cortex"/>
    <property type="evidence" value="ECO:0007669"/>
    <property type="project" value="TreeGrafter"/>
</dbReference>
<keyword evidence="1 2" id="KW-0728">SH3 domain</keyword>
<name>A0A0F4YHP6_RASE3</name>
<dbReference type="Gene3D" id="1.20.1270.60">
    <property type="entry name" value="Arfaptin homology (AH) domain/BAR domain"/>
    <property type="match status" value="1"/>
</dbReference>
<dbReference type="CDD" id="cd07599">
    <property type="entry name" value="BAR_Rvs167p"/>
    <property type="match status" value="1"/>
</dbReference>
<dbReference type="InterPro" id="IPR027267">
    <property type="entry name" value="AH/BAR_dom_sf"/>
</dbReference>
<dbReference type="STRING" id="1408163.A0A0F4YHP6"/>
<dbReference type="Proteomes" id="UP000053958">
    <property type="component" value="Unassembled WGS sequence"/>
</dbReference>
<dbReference type="OrthoDB" id="10255128at2759"/>
<evidence type="ECO:0000313" key="8">
    <source>
        <dbReference type="Proteomes" id="UP000053958"/>
    </source>
</evidence>
<dbReference type="GO" id="GO:0030479">
    <property type="term" value="C:actin cortical patch"/>
    <property type="evidence" value="ECO:0007669"/>
    <property type="project" value="TreeGrafter"/>
</dbReference>